<protein>
    <submittedName>
        <fullName evidence="3">Cytochrome P450</fullName>
    </submittedName>
</protein>
<dbReference type="EMBL" id="BAAARW010000001">
    <property type="protein sequence ID" value="GAA2399428.1"/>
    <property type="molecule type" value="Genomic_DNA"/>
</dbReference>
<dbReference type="Pfam" id="PF00067">
    <property type="entry name" value="p450"/>
    <property type="match status" value="1"/>
</dbReference>
<keyword evidence="2" id="KW-0503">Monooxygenase</keyword>
<sequence>MDDIGLRFDPLDPGQAEIRYDFWAEARKSQPVFYSPKYDVWFITRYEDIERVMKDHAHFSTGSVFAPARPWPEEVRRILDQGYSWHYFLSNNDPPDHTPLKRAVSKAFSRTQTRAMEDRVREIADELISGFADEGVADLGERLAWPFPALVVVEILGFPRADMERLKKWGDDWVSLFSDSAGTEAMVEAAENFVAFQNYVLEHLRDRHRNPREDLLSHLVRELHDDPEINLGLEDIVNVPINIMTAGHATSTLLFLEEITELLRHPELMAEVRADPGKIPALVEEALRFEAPVHGIFRTTKAKVEVAGVTIPEQARVLLCYGSANHDPHRFADPDVFDIHRPDINGHLGFGKGTHFCPGAPIARLEHRVALEILLERCPDLRLVPDRPPERMQHFWLRGFQSLWVQWDKPGHAKYDPVRTG</sequence>
<dbReference type="PRINTS" id="PR00359">
    <property type="entry name" value="BP450"/>
</dbReference>
<gene>
    <name evidence="3" type="ORF">GCM10010191_03040</name>
</gene>
<dbReference type="SUPFAM" id="SSF48264">
    <property type="entry name" value="Cytochrome P450"/>
    <property type="match status" value="1"/>
</dbReference>
<keyword evidence="2" id="KW-0560">Oxidoreductase</keyword>
<evidence type="ECO:0000313" key="3">
    <source>
        <dbReference type="EMBL" id="GAA2399428.1"/>
    </source>
</evidence>
<dbReference type="InterPro" id="IPR002397">
    <property type="entry name" value="Cyt_P450_B"/>
</dbReference>
<reference evidence="3 4" key="1">
    <citation type="journal article" date="2019" name="Int. J. Syst. Evol. Microbiol.">
        <title>The Global Catalogue of Microorganisms (GCM) 10K type strain sequencing project: providing services to taxonomists for standard genome sequencing and annotation.</title>
        <authorList>
            <consortium name="The Broad Institute Genomics Platform"/>
            <consortium name="The Broad Institute Genome Sequencing Center for Infectious Disease"/>
            <person name="Wu L."/>
            <person name="Ma J."/>
        </authorList>
    </citation>
    <scope>NUCLEOTIDE SEQUENCE [LARGE SCALE GENOMIC DNA]</scope>
    <source>
        <strain evidence="3 4">JCM 3325</strain>
    </source>
</reference>
<name>A0ABN3IAN2_9ACTN</name>
<comment type="caution">
    <text evidence="3">The sequence shown here is derived from an EMBL/GenBank/DDBJ whole genome shotgun (WGS) entry which is preliminary data.</text>
</comment>
<keyword evidence="2" id="KW-0349">Heme</keyword>
<keyword evidence="2" id="KW-0479">Metal-binding</keyword>
<dbReference type="InterPro" id="IPR036396">
    <property type="entry name" value="Cyt_P450_sf"/>
</dbReference>
<keyword evidence="4" id="KW-1185">Reference proteome</keyword>
<evidence type="ECO:0000256" key="2">
    <source>
        <dbReference type="RuleBase" id="RU000461"/>
    </source>
</evidence>
<proteinExistence type="inferred from homology"/>
<comment type="similarity">
    <text evidence="1 2">Belongs to the cytochrome P450 family.</text>
</comment>
<evidence type="ECO:0000313" key="4">
    <source>
        <dbReference type="Proteomes" id="UP001501231"/>
    </source>
</evidence>
<dbReference type="Gene3D" id="1.10.630.10">
    <property type="entry name" value="Cytochrome P450"/>
    <property type="match status" value="1"/>
</dbReference>
<dbReference type="PROSITE" id="PS00086">
    <property type="entry name" value="CYTOCHROME_P450"/>
    <property type="match status" value="1"/>
</dbReference>
<evidence type="ECO:0000256" key="1">
    <source>
        <dbReference type="ARBA" id="ARBA00010617"/>
    </source>
</evidence>
<keyword evidence="2" id="KW-0408">Iron</keyword>
<dbReference type="PANTHER" id="PTHR46696">
    <property type="entry name" value="P450, PUTATIVE (EUROFUNG)-RELATED"/>
    <property type="match status" value="1"/>
</dbReference>
<accession>A0ABN3IAN2</accession>
<dbReference type="Proteomes" id="UP001501231">
    <property type="component" value="Unassembled WGS sequence"/>
</dbReference>
<organism evidence="3 4">
    <name type="scientific">Actinomadura vinacea</name>
    <dbReference type="NCBI Taxonomy" id="115336"/>
    <lineage>
        <taxon>Bacteria</taxon>
        <taxon>Bacillati</taxon>
        <taxon>Actinomycetota</taxon>
        <taxon>Actinomycetes</taxon>
        <taxon>Streptosporangiales</taxon>
        <taxon>Thermomonosporaceae</taxon>
        <taxon>Actinomadura</taxon>
    </lineage>
</organism>
<dbReference type="RefSeq" id="WP_344586438.1">
    <property type="nucleotide sequence ID" value="NZ_BAAARW010000001.1"/>
</dbReference>
<dbReference type="InterPro" id="IPR001128">
    <property type="entry name" value="Cyt_P450"/>
</dbReference>
<dbReference type="PANTHER" id="PTHR46696:SF1">
    <property type="entry name" value="CYTOCHROME P450 YJIB-RELATED"/>
    <property type="match status" value="1"/>
</dbReference>
<dbReference type="InterPro" id="IPR017972">
    <property type="entry name" value="Cyt_P450_CS"/>
</dbReference>